<reference evidence="1 2" key="1">
    <citation type="journal article" date="2020" name="Phytopathology">
        <title>Genome Sequence Resources of Colletotrichum truncatum, C. plurivorum, C. musicola, and C. sojae: Four Species Pathogenic to Soybean (Glycine max).</title>
        <authorList>
            <person name="Rogerio F."/>
            <person name="Boufleur T.R."/>
            <person name="Ciampi-Guillardi M."/>
            <person name="Sukno S.A."/>
            <person name="Thon M.R."/>
            <person name="Massola Junior N.S."/>
            <person name="Baroncelli R."/>
        </authorList>
    </citation>
    <scope>NUCLEOTIDE SEQUENCE [LARGE SCALE GENOMIC DNA]</scope>
    <source>
        <strain evidence="1 2">CMES1059</strain>
    </source>
</reference>
<organism evidence="1 2">
    <name type="scientific">Colletotrichum truncatum</name>
    <name type="common">Anthracnose fungus</name>
    <name type="synonym">Colletotrichum capsici</name>
    <dbReference type="NCBI Taxonomy" id="5467"/>
    <lineage>
        <taxon>Eukaryota</taxon>
        <taxon>Fungi</taxon>
        <taxon>Dikarya</taxon>
        <taxon>Ascomycota</taxon>
        <taxon>Pezizomycotina</taxon>
        <taxon>Sordariomycetes</taxon>
        <taxon>Hypocreomycetidae</taxon>
        <taxon>Glomerellales</taxon>
        <taxon>Glomerellaceae</taxon>
        <taxon>Colletotrichum</taxon>
        <taxon>Colletotrichum truncatum species complex</taxon>
    </lineage>
</organism>
<sequence>MKTLLNDAEFAILFDTLQRILPRSSIAQVVPNFVSSCNRARECSAPGKCSFSIALRCGGGGGGGGRLSFWGRG</sequence>
<dbReference type="Proteomes" id="UP000805649">
    <property type="component" value="Unassembled WGS sequence"/>
</dbReference>
<keyword evidence="2" id="KW-1185">Reference proteome</keyword>
<comment type="caution">
    <text evidence="1">The sequence shown here is derived from an EMBL/GenBank/DDBJ whole genome shotgun (WGS) entry which is preliminary data.</text>
</comment>
<evidence type="ECO:0000313" key="1">
    <source>
        <dbReference type="EMBL" id="KAL0932916.1"/>
    </source>
</evidence>
<proteinExistence type="predicted"/>
<evidence type="ECO:0000313" key="2">
    <source>
        <dbReference type="Proteomes" id="UP000805649"/>
    </source>
</evidence>
<gene>
    <name evidence="1" type="ORF">CTRU02_211879</name>
</gene>
<accession>A0ACC3YMG3</accession>
<name>A0ACC3YMG3_COLTU</name>
<dbReference type="EMBL" id="VUJX02000008">
    <property type="protein sequence ID" value="KAL0932916.1"/>
    <property type="molecule type" value="Genomic_DNA"/>
</dbReference>
<protein>
    <submittedName>
        <fullName evidence="1">Uncharacterized protein</fullName>
    </submittedName>
</protein>